<evidence type="ECO:0000256" key="4">
    <source>
        <dbReference type="SAM" id="Phobius"/>
    </source>
</evidence>
<dbReference type="InterPro" id="IPR016120">
    <property type="entry name" value="Sig_transdc_His_kin_SpoOB"/>
</dbReference>
<dbReference type="AlphaFoldDB" id="A0AAW3JR11"/>
<evidence type="ECO:0000259" key="5">
    <source>
        <dbReference type="Pfam" id="PF14501"/>
    </source>
</evidence>
<dbReference type="Proteomes" id="UP000050833">
    <property type="component" value="Unassembled WGS sequence"/>
</dbReference>
<feature type="domain" description="Sensor histidine kinase NatK-like C-terminal" evidence="5">
    <location>
        <begin position="140"/>
        <end position="238"/>
    </location>
</feature>
<dbReference type="PANTHER" id="PTHR40448">
    <property type="entry name" value="TWO-COMPONENT SENSOR HISTIDINE KINASE"/>
    <property type="match status" value="1"/>
</dbReference>
<comment type="caution">
    <text evidence="7">The sequence shown here is derived from an EMBL/GenBank/DDBJ whole genome shotgun (WGS) entry which is preliminary data.</text>
</comment>
<dbReference type="Pfam" id="PF14501">
    <property type="entry name" value="HATPase_c_5"/>
    <property type="match status" value="1"/>
</dbReference>
<keyword evidence="3" id="KW-0418">Kinase</keyword>
<evidence type="ECO:0000256" key="3">
    <source>
        <dbReference type="ARBA" id="ARBA00022777"/>
    </source>
</evidence>
<feature type="transmembrane region" description="Helical" evidence="4">
    <location>
        <begin position="6"/>
        <end position="26"/>
    </location>
</feature>
<dbReference type="EMBL" id="LLKB01000005">
    <property type="protein sequence ID" value="KQC85307.1"/>
    <property type="molecule type" value="Genomic_DNA"/>
</dbReference>
<reference evidence="7 8" key="1">
    <citation type="submission" date="2015-10" db="EMBL/GenBank/DDBJ databases">
        <title>Butyribacter intestini gen. nov., sp. nov., a butyric acid-producing bacterium of the family Lachnospiraceae isolated from the human faeces.</title>
        <authorList>
            <person name="Zou Y."/>
            <person name="Xue W."/>
            <person name="Luo G."/>
            <person name="Lv M."/>
        </authorList>
    </citation>
    <scope>NUCLEOTIDE SEQUENCE [LARGE SCALE GENOMIC DNA]</scope>
    <source>
        <strain evidence="7 8">TF01-11</strain>
    </source>
</reference>
<keyword evidence="4" id="KW-0472">Membrane</keyword>
<organism evidence="7 8">
    <name type="scientific">Butyribacter intestini</name>
    <dbReference type="NCBI Taxonomy" id="1703332"/>
    <lineage>
        <taxon>Bacteria</taxon>
        <taxon>Bacillati</taxon>
        <taxon>Bacillota</taxon>
        <taxon>Clostridia</taxon>
        <taxon>Lachnospirales</taxon>
        <taxon>Lachnospiraceae</taxon>
        <taxon>Butyribacter</taxon>
    </lineage>
</organism>
<dbReference type="RefSeq" id="WP_055945099.1">
    <property type="nucleotide sequence ID" value="NZ_JAQDCV010000007.1"/>
</dbReference>
<dbReference type="PANTHER" id="PTHR40448:SF1">
    <property type="entry name" value="TWO-COMPONENT SENSOR HISTIDINE KINASE"/>
    <property type="match status" value="1"/>
</dbReference>
<evidence type="ECO:0000259" key="6">
    <source>
        <dbReference type="Pfam" id="PF14689"/>
    </source>
</evidence>
<dbReference type="InterPro" id="IPR039506">
    <property type="entry name" value="SPOB_a"/>
</dbReference>
<keyword evidence="4" id="KW-0812">Transmembrane</keyword>
<dbReference type="InterPro" id="IPR032834">
    <property type="entry name" value="NatK-like_C"/>
</dbReference>
<accession>A0AAW3JR11</accession>
<dbReference type="InterPro" id="IPR036890">
    <property type="entry name" value="HATPase_C_sf"/>
</dbReference>
<evidence type="ECO:0008006" key="9">
    <source>
        <dbReference type="Google" id="ProtNLM"/>
    </source>
</evidence>
<proteinExistence type="predicted"/>
<keyword evidence="4" id="KW-1133">Transmembrane helix</keyword>
<evidence type="ECO:0000256" key="1">
    <source>
        <dbReference type="ARBA" id="ARBA00022553"/>
    </source>
</evidence>
<keyword evidence="1" id="KW-0597">Phosphoprotein</keyword>
<gene>
    <name evidence="7" type="ORF">APZ18_11515</name>
</gene>
<dbReference type="Pfam" id="PF14689">
    <property type="entry name" value="SPOB_a"/>
    <property type="match status" value="1"/>
</dbReference>
<dbReference type="SUPFAM" id="SSF55890">
    <property type="entry name" value="Sporulation response regulatory protein Spo0B"/>
    <property type="match status" value="1"/>
</dbReference>
<dbReference type="Gene3D" id="1.10.287.130">
    <property type="match status" value="1"/>
</dbReference>
<keyword evidence="2" id="KW-0808">Transferase</keyword>
<evidence type="ECO:0000313" key="7">
    <source>
        <dbReference type="EMBL" id="KQC85307.1"/>
    </source>
</evidence>
<evidence type="ECO:0000313" key="8">
    <source>
        <dbReference type="Proteomes" id="UP000050833"/>
    </source>
</evidence>
<protein>
    <recommendedName>
        <fullName evidence="9">ATP-binding protein</fullName>
    </recommendedName>
</protein>
<dbReference type="GO" id="GO:0042802">
    <property type="term" value="F:identical protein binding"/>
    <property type="evidence" value="ECO:0007669"/>
    <property type="project" value="TreeGrafter"/>
</dbReference>
<keyword evidence="8" id="KW-1185">Reference proteome</keyword>
<dbReference type="SUPFAM" id="SSF55874">
    <property type="entry name" value="ATPase domain of HSP90 chaperone/DNA topoisomerase II/histidine kinase"/>
    <property type="match status" value="1"/>
</dbReference>
<evidence type="ECO:0000256" key="2">
    <source>
        <dbReference type="ARBA" id="ARBA00022679"/>
    </source>
</evidence>
<dbReference type="GO" id="GO:0000155">
    <property type="term" value="F:phosphorelay sensor kinase activity"/>
    <property type="evidence" value="ECO:0007669"/>
    <property type="project" value="InterPro"/>
</dbReference>
<feature type="domain" description="SpoOB alpha-helical" evidence="6">
    <location>
        <begin position="43"/>
        <end position="101"/>
    </location>
</feature>
<dbReference type="CDD" id="cd16935">
    <property type="entry name" value="HATPase_AgrC-ComD-like"/>
    <property type="match status" value="1"/>
</dbReference>
<sequence>MELIIAIVSICIFIALLSFSILKIWLPGYMVREMEQYQNKLLERQFEEIDNTYREMRGWRHDYKNHMQVLKIYVENRQWENARDYIVQMNEDLESIDHVIKTGNIMADAIVNSKVSLAKKKDIKLDVTAKIPKEIPMTDVEFCVVFGNIMDNAIEACEKLASKENKFIRVYIGVFKKQFYMFVSNSTDQKKRTKKYLSMKGEGHGFGLQRIDKIIHDKNGYLNRQNEPGVFATEIMLPYI</sequence>
<dbReference type="Gene3D" id="3.30.565.10">
    <property type="entry name" value="Histidine kinase-like ATPase, C-terminal domain"/>
    <property type="match status" value="1"/>
</dbReference>
<name>A0AAW3JR11_9FIRM</name>